<sequence length="362" mass="38093">MTRSSDSLAALRDQAAAGIEDLIDVLALGASIGVQRTRPDDIRRPFRVLRGFDVSGIADDSHRLAAAYRAVAEQLHRLPEQQVRLGWGWASDSGAQVLGTVVDHQRRAESDLHVLRTLSDATGAASAGIDQLLRTWYLTVARLSAPLVAGIPVTEVPQAIVTGLLPPSVVVDDIASRAHLYFTTARATVDGVEEILSQLDRATEGMDIDPYPDDPPPAPVHLVVPRPPTAQSPAAESPPAESPAAESPSIESRAAESPSIESRAAESPMTADPVFPPAPLTEPSSPPVTSEPDDVDVPFRLSEGAPRSGDHPAPAAPEPPARSIPEPPAAYASEPRPSRPLPEVEPVDPSTSTGDLALAGEQ</sequence>
<accession>K6WTH2</accession>
<evidence type="ECO:0000256" key="1">
    <source>
        <dbReference type="SAM" id="MobiDB-lite"/>
    </source>
</evidence>
<feature type="compositionally biased region" description="Pro residues" evidence="1">
    <location>
        <begin position="274"/>
        <end position="286"/>
    </location>
</feature>
<feature type="compositionally biased region" description="Pro residues" evidence="1">
    <location>
        <begin position="314"/>
        <end position="328"/>
    </location>
</feature>
<dbReference type="EMBL" id="BAHC01000072">
    <property type="protein sequence ID" value="GAB89829.1"/>
    <property type="molecule type" value="Genomic_DNA"/>
</dbReference>
<dbReference type="RefSeq" id="WP_006332181.1">
    <property type="nucleotide sequence ID" value="NZ_BAHC01000072.1"/>
</dbReference>
<feature type="compositionally biased region" description="Pro residues" evidence="1">
    <location>
        <begin position="213"/>
        <end position="230"/>
    </location>
</feature>
<gene>
    <name evidence="2" type="ORF">GORHZ_072_00050</name>
</gene>
<dbReference type="OrthoDB" id="4381875at2"/>
<organism evidence="2 3">
    <name type="scientific">Gordonia rhizosphera NBRC 16068</name>
    <dbReference type="NCBI Taxonomy" id="1108045"/>
    <lineage>
        <taxon>Bacteria</taxon>
        <taxon>Bacillati</taxon>
        <taxon>Actinomycetota</taxon>
        <taxon>Actinomycetes</taxon>
        <taxon>Mycobacteriales</taxon>
        <taxon>Gordoniaceae</taxon>
        <taxon>Gordonia</taxon>
    </lineage>
</organism>
<dbReference type="STRING" id="1108045.GORHZ_072_00050"/>
<keyword evidence="3" id="KW-1185">Reference proteome</keyword>
<proteinExistence type="predicted"/>
<dbReference type="eggNOG" id="ENOG5031VQJ">
    <property type="taxonomic scope" value="Bacteria"/>
</dbReference>
<feature type="region of interest" description="Disordered" evidence="1">
    <location>
        <begin position="204"/>
        <end position="362"/>
    </location>
</feature>
<evidence type="ECO:0000313" key="3">
    <source>
        <dbReference type="Proteomes" id="UP000008363"/>
    </source>
</evidence>
<comment type="caution">
    <text evidence="2">The sequence shown here is derived from an EMBL/GenBank/DDBJ whole genome shotgun (WGS) entry which is preliminary data.</text>
</comment>
<feature type="compositionally biased region" description="Low complexity" evidence="1">
    <location>
        <begin position="232"/>
        <end position="268"/>
    </location>
</feature>
<evidence type="ECO:0000313" key="2">
    <source>
        <dbReference type="EMBL" id="GAB89829.1"/>
    </source>
</evidence>
<dbReference type="AlphaFoldDB" id="K6WTH2"/>
<dbReference type="Proteomes" id="UP000008363">
    <property type="component" value="Unassembled WGS sequence"/>
</dbReference>
<name>K6WTH2_9ACTN</name>
<reference evidence="2 3" key="1">
    <citation type="submission" date="2012-08" db="EMBL/GenBank/DDBJ databases">
        <title>Whole genome shotgun sequence of Gordonia rhizosphera NBRC 16068.</title>
        <authorList>
            <person name="Takarada H."/>
            <person name="Isaki S."/>
            <person name="Hosoyama A."/>
            <person name="Tsuchikane K."/>
            <person name="Katsumata H."/>
            <person name="Baba S."/>
            <person name="Ohji S."/>
            <person name="Yamazaki S."/>
            <person name="Fujita N."/>
        </authorList>
    </citation>
    <scope>NUCLEOTIDE SEQUENCE [LARGE SCALE GENOMIC DNA]</scope>
    <source>
        <strain evidence="2 3">NBRC 16068</strain>
    </source>
</reference>
<protein>
    <submittedName>
        <fullName evidence="2">Uncharacterized protein</fullName>
    </submittedName>
</protein>